<protein>
    <submittedName>
        <fullName evidence="1">Uncharacterized protein</fullName>
    </submittedName>
</protein>
<dbReference type="EMBL" id="JAHCDA010000003">
    <property type="protein sequence ID" value="MBS7812373.1"/>
    <property type="molecule type" value="Genomic_DNA"/>
</dbReference>
<reference evidence="1 2" key="1">
    <citation type="submission" date="2021-05" db="EMBL/GenBank/DDBJ databases">
        <title>Roseococcus sp. XZZS9, whole genome shotgun sequencing project.</title>
        <authorList>
            <person name="Zhao G."/>
            <person name="Shen L."/>
        </authorList>
    </citation>
    <scope>NUCLEOTIDE SEQUENCE [LARGE SCALE GENOMIC DNA]</scope>
    <source>
        <strain evidence="1 2">XZZS9</strain>
    </source>
</reference>
<comment type="caution">
    <text evidence="1">The sequence shown here is derived from an EMBL/GenBank/DDBJ whole genome shotgun (WGS) entry which is preliminary data.</text>
</comment>
<dbReference type="RefSeq" id="WP_213671081.1">
    <property type="nucleotide sequence ID" value="NZ_JAHCDA010000003.1"/>
</dbReference>
<gene>
    <name evidence="1" type="ORF">KHU32_15590</name>
</gene>
<proteinExistence type="predicted"/>
<sequence length="168" mass="18247">MSVIDKNTPIVANKLIYAPANVDADDQIVVNGVTYIPAPSEIEVQTVHAVAFRLTPTEMFWVPRHKLVMISFLNGVSVLAYPEVFGGKIVAIKAAPKKAHDDMVVIIKAETSGKTTMAVRLRVDAGSNKSGKAEEIWFPAYLCSQLDEGFWSIKAIIAVEKGIQAHVG</sequence>
<organism evidence="1 2">
    <name type="scientific">Roseococcus pinisoli</name>
    <dbReference type="NCBI Taxonomy" id="2835040"/>
    <lineage>
        <taxon>Bacteria</taxon>
        <taxon>Pseudomonadati</taxon>
        <taxon>Pseudomonadota</taxon>
        <taxon>Alphaproteobacteria</taxon>
        <taxon>Acetobacterales</taxon>
        <taxon>Roseomonadaceae</taxon>
        <taxon>Roseococcus</taxon>
    </lineage>
</organism>
<evidence type="ECO:0000313" key="1">
    <source>
        <dbReference type="EMBL" id="MBS7812373.1"/>
    </source>
</evidence>
<dbReference type="Proteomes" id="UP000766336">
    <property type="component" value="Unassembled WGS sequence"/>
</dbReference>
<accession>A0ABS5QIK4</accession>
<name>A0ABS5QIK4_9PROT</name>
<evidence type="ECO:0000313" key="2">
    <source>
        <dbReference type="Proteomes" id="UP000766336"/>
    </source>
</evidence>
<keyword evidence="2" id="KW-1185">Reference proteome</keyword>